<feature type="transmembrane region" description="Helical" evidence="1">
    <location>
        <begin position="12"/>
        <end position="32"/>
    </location>
</feature>
<gene>
    <name evidence="2" type="ORF">F4559_002147</name>
</gene>
<accession>A0A7W7WVR3</accession>
<evidence type="ECO:0000313" key="3">
    <source>
        <dbReference type="Proteomes" id="UP000542674"/>
    </source>
</evidence>
<keyword evidence="1" id="KW-0812">Transmembrane</keyword>
<feature type="transmembrane region" description="Helical" evidence="1">
    <location>
        <begin position="38"/>
        <end position="60"/>
    </location>
</feature>
<name>A0A7W7WVR3_9PSEU</name>
<dbReference type="Proteomes" id="UP000542674">
    <property type="component" value="Unassembled WGS sequence"/>
</dbReference>
<organism evidence="2 3">
    <name type="scientific">Saccharothrix violaceirubra</name>
    <dbReference type="NCBI Taxonomy" id="413306"/>
    <lineage>
        <taxon>Bacteria</taxon>
        <taxon>Bacillati</taxon>
        <taxon>Actinomycetota</taxon>
        <taxon>Actinomycetes</taxon>
        <taxon>Pseudonocardiales</taxon>
        <taxon>Pseudonocardiaceae</taxon>
        <taxon>Saccharothrix</taxon>
    </lineage>
</organism>
<proteinExistence type="predicted"/>
<keyword evidence="1" id="KW-0472">Membrane</keyword>
<reference evidence="2 3" key="1">
    <citation type="submission" date="2020-08" db="EMBL/GenBank/DDBJ databases">
        <title>Sequencing the genomes of 1000 actinobacteria strains.</title>
        <authorList>
            <person name="Klenk H.-P."/>
        </authorList>
    </citation>
    <scope>NUCLEOTIDE SEQUENCE [LARGE SCALE GENOMIC DNA]</scope>
    <source>
        <strain evidence="2 3">DSM 45084</strain>
    </source>
</reference>
<evidence type="ECO:0000256" key="1">
    <source>
        <dbReference type="SAM" id="Phobius"/>
    </source>
</evidence>
<keyword evidence="3" id="KW-1185">Reference proteome</keyword>
<dbReference type="AlphaFoldDB" id="A0A7W7WVR3"/>
<evidence type="ECO:0000313" key="2">
    <source>
        <dbReference type="EMBL" id="MBB4964788.1"/>
    </source>
</evidence>
<protein>
    <submittedName>
        <fullName evidence="2">Uncharacterized protein</fullName>
    </submittedName>
</protein>
<dbReference type="RefSeq" id="WP_184668037.1">
    <property type="nucleotide sequence ID" value="NZ_BAABAI010000015.1"/>
</dbReference>
<sequence>MEADTPRARQWSIPLVILSAVFLGVATWNGILVVHEPVAWRGVAAGACFLAAISLLSAAVSERRR</sequence>
<comment type="caution">
    <text evidence="2">The sequence shown here is derived from an EMBL/GenBank/DDBJ whole genome shotgun (WGS) entry which is preliminary data.</text>
</comment>
<dbReference type="EMBL" id="JACHJS010000001">
    <property type="protein sequence ID" value="MBB4964788.1"/>
    <property type="molecule type" value="Genomic_DNA"/>
</dbReference>
<keyword evidence="1" id="KW-1133">Transmembrane helix</keyword>